<protein>
    <submittedName>
        <fullName evidence="1">Uncharacterized protein</fullName>
    </submittedName>
</protein>
<keyword evidence="2" id="KW-1185">Reference proteome</keyword>
<proteinExistence type="predicted"/>
<organism evidence="1 2">
    <name type="scientific">Sphingomonas leidyi</name>
    <dbReference type="NCBI Taxonomy" id="68569"/>
    <lineage>
        <taxon>Bacteria</taxon>
        <taxon>Pseudomonadati</taxon>
        <taxon>Pseudomonadota</taxon>
        <taxon>Alphaproteobacteria</taxon>
        <taxon>Sphingomonadales</taxon>
        <taxon>Sphingomonadaceae</taxon>
        <taxon>Sphingomonas</taxon>
    </lineage>
</organism>
<gene>
    <name evidence="1" type="ORF">FHR20_002589</name>
</gene>
<dbReference type="EMBL" id="JAASQV010000002">
    <property type="protein sequence ID" value="NIJ65627.1"/>
    <property type="molecule type" value="Genomic_DNA"/>
</dbReference>
<evidence type="ECO:0000313" key="1">
    <source>
        <dbReference type="EMBL" id="NIJ65627.1"/>
    </source>
</evidence>
<evidence type="ECO:0000313" key="2">
    <source>
        <dbReference type="Proteomes" id="UP000564677"/>
    </source>
</evidence>
<dbReference type="AlphaFoldDB" id="A0A7X5V1T3"/>
<comment type="caution">
    <text evidence="1">The sequence shown here is derived from an EMBL/GenBank/DDBJ whole genome shotgun (WGS) entry which is preliminary data.</text>
</comment>
<reference evidence="1 2" key="1">
    <citation type="submission" date="2020-03" db="EMBL/GenBank/DDBJ databases">
        <title>Genomic Encyclopedia of Type Strains, Phase IV (KMG-IV): sequencing the most valuable type-strain genomes for metagenomic binning, comparative biology and taxonomic classification.</title>
        <authorList>
            <person name="Goeker M."/>
        </authorList>
    </citation>
    <scope>NUCLEOTIDE SEQUENCE [LARGE SCALE GENOMIC DNA]</scope>
    <source>
        <strain evidence="1 2">DSM 4733</strain>
    </source>
</reference>
<name>A0A7X5V1T3_9SPHN</name>
<accession>A0A7X5V1T3</accession>
<dbReference type="RefSeq" id="WP_341786442.1">
    <property type="nucleotide sequence ID" value="NZ_JAASQV010000002.1"/>
</dbReference>
<sequence>MSKLAIFGGSIVAVLVLALLARLLGLGGARIGSAEEARAAAEAMISGFEGGAVALGSDGRAALVHGGAADAALLKVHGARIAARHLRAPFVTAPASGGLAIDSGDARFGTVVLKGVTAL</sequence>
<dbReference type="Proteomes" id="UP000564677">
    <property type="component" value="Unassembled WGS sequence"/>
</dbReference>